<dbReference type="AlphaFoldDB" id="A0A5J4ZJF9"/>
<keyword evidence="3" id="KW-1185">Reference proteome</keyword>
<feature type="region of interest" description="Disordered" evidence="1">
    <location>
        <begin position="376"/>
        <end position="408"/>
    </location>
</feature>
<protein>
    <recommendedName>
        <fullName evidence="4">PRC-barrel domain-containing protein</fullName>
    </recommendedName>
</protein>
<evidence type="ECO:0000313" key="2">
    <source>
        <dbReference type="EMBL" id="KAA8517632.1"/>
    </source>
</evidence>
<evidence type="ECO:0000256" key="1">
    <source>
        <dbReference type="SAM" id="MobiDB-lite"/>
    </source>
</evidence>
<organism evidence="2 3">
    <name type="scientific">Nyssa sinensis</name>
    <dbReference type="NCBI Taxonomy" id="561372"/>
    <lineage>
        <taxon>Eukaryota</taxon>
        <taxon>Viridiplantae</taxon>
        <taxon>Streptophyta</taxon>
        <taxon>Embryophyta</taxon>
        <taxon>Tracheophyta</taxon>
        <taxon>Spermatophyta</taxon>
        <taxon>Magnoliopsida</taxon>
        <taxon>eudicotyledons</taxon>
        <taxon>Gunneridae</taxon>
        <taxon>Pentapetalae</taxon>
        <taxon>asterids</taxon>
        <taxon>Cornales</taxon>
        <taxon>Nyssaceae</taxon>
        <taxon>Nyssa</taxon>
    </lineage>
</organism>
<dbReference type="Proteomes" id="UP000325577">
    <property type="component" value="Linkage Group LG7"/>
</dbReference>
<dbReference type="EMBL" id="CM018050">
    <property type="protein sequence ID" value="KAA8517632.1"/>
    <property type="molecule type" value="Genomic_DNA"/>
</dbReference>
<gene>
    <name evidence="2" type="ORF">F0562_015106</name>
</gene>
<sequence length="418" mass="46430">MCDCLPSALLPYSGIRSRKEGFTRCNRRIRTVPVLGIVTRCCPGLPNLHDSDTSSFQNFRLRLISGSFTSNRAAEHTAKFTNSVKVSRNSSAMGSGEYEFYNESGFKEKEKRKIEFERGRNDEEIEISNKEKEIDNLNGTKMDGPSSNGSAKQSVDFLEFNKKSAIKSNGSVIDEDLVNIEAPDDVGSTLEELERPKGGPVSMSGRQLMKRSNMFAKQVISVKSALSLGFVSQLWVDTNSWVVLVVEVRPNLLSGELERFLLEDVSQVGDVVLIQDESVGYNVVTPGRQNIGKVRGYTFNINSGAVESLELDSFGISIIPSSLVSTYALFVEDVLEVVSDTVVVHEAAASHIQRLTKGFWGAQNVGNSIDMLGEYPDLERPPIQSDYGRSGRRSFTSQKFQSKTRQNTDDWELPMDYL</sequence>
<evidence type="ECO:0008006" key="4">
    <source>
        <dbReference type="Google" id="ProtNLM"/>
    </source>
</evidence>
<dbReference type="InterPro" id="IPR011033">
    <property type="entry name" value="PRC_barrel-like_sf"/>
</dbReference>
<name>A0A5J4ZJF9_9ASTE</name>
<proteinExistence type="predicted"/>
<feature type="compositionally biased region" description="Polar residues" evidence="1">
    <location>
        <begin position="393"/>
        <end position="405"/>
    </location>
</feature>
<dbReference type="PANTHER" id="PTHR36740">
    <property type="entry name" value="PRC DOMAIN-CONTAINING PROTEIN"/>
    <property type="match status" value="1"/>
</dbReference>
<dbReference type="OrthoDB" id="539916at2759"/>
<accession>A0A5J4ZJF9</accession>
<evidence type="ECO:0000313" key="3">
    <source>
        <dbReference type="Proteomes" id="UP000325577"/>
    </source>
</evidence>
<reference evidence="2 3" key="1">
    <citation type="submission" date="2019-09" db="EMBL/GenBank/DDBJ databases">
        <title>A chromosome-level genome assembly of the Chinese tupelo Nyssa sinensis.</title>
        <authorList>
            <person name="Yang X."/>
            <person name="Kang M."/>
            <person name="Yang Y."/>
            <person name="Xiong H."/>
            <person name="Wang M."/>
            <person name="Zhang Z."/>
            <person name="Wang Z."/>
            <person name="Wu H."/>
            <person name="Ma T."/>
            <person name="Liu J."/>
            <person name="Xi Z."/>
        </authorList>
    </citation>
    <scope>NUCLEOTIDE SEQUENCE [LARGE SCALE GENOMIC DNA]</scope>
    <source>
        <strain evidence="2">J267</strain>
        <tissue evidence="2">Leaf</tissue>
    </source>
</reference>
<dbReference type="SUPFAM" id="SSF50346">
    <property type="entry name" value="PRC-barrel domain"/>
    <property type="match status" value="1"/>
</dbReference>
<dbReference type="PANTHER" id="PTHR36740:SF1">
    <property type="entry name" value="PRC-BARREL DOMAIN-CONTAINING PROTEIN"/>
    <property type="match status" value="1"/>
</dbReference>